<dbReference type="PANTHER" id="PTHR36511">
    <property type="entry name" value="MERR FAMILY BACTERIAL REGULATORY PROTEIN"/>
    <property type="match status" value="1"/>
</dbReference>
<dbReference type="EMBL" id="FWXJ01000028">
    <property type="protein sequence ID" value="SMC88871.1"/>
    <property type="molecule type" value="Genomic_DNA"/>
</dbReference>
<dbReference type="SUPFAM" id="SSF47413">
    <property type="entry name" value="lambda repressor-like DNA-binding domains"/>
    <property type="match status" value="1"/>
</dbReference>
<keyword evidence="3" id="KW-0804">Transcription</keyword>
<evidence type="ECO:0000256" key="3">
    <source>
        <dbReference type="ARBA" id="ARBA00023163"/>
    </source>
</evidence>
<dbReference type="Gene3D" id="1.10.260.40">
    <property type="entry name" value="lambda repressor-like DNA-binding domains"/>
    <property type="match status" value="1"/>
</dbReference>
<dbReference type="InterPro" id="IPR052359">
    <property type="entry name" value="HTH-type_reg/antitoxin"/>
</dbReference>
<dbReference type="STRING" id="1938817.SAMN06296008_1284"/>
<protein>
    <submittedName>
        <fullName evidence="4">Putative transcriptional regulator</fullName>
    </submittedName>
</protein>
<dbReference type="RefSeq" id="WP_084286135.1">
    <property type="nucleotide sequence ID" value="NZ_FWXJ01000028.1"/>
</dbReference>
<dbReference type="OrthoDB" id="9799384at2"/>
<dbReference type="GO" id="GO:0003677">
    <property type="term" value="F:DNA binding"/>
    <property type="evidence" value="ECO:0007669"/>
    <property type="project" value="UniProtKB-KW"/>
</dbReference>
<organism evidence="4 5">
    <name type="scientific">Polynucleobacter kasalickyi</name>
    <dbReference type="NCBI Taxonomy" id="1938817"/>
    <lineage>
        <taxon>Bacteria</taxon>
        <taxon>Pseudomonadati</taxon>
        <taxon>Pseudomonadota</taxon>
        <taxon>Betaproteobacteria</taxon>
        <taxon>Burkholderiales</taxon>
        <taxon>Burkholderiaceae</taxon>
        <taxon>Polynucleobacter</taxon>
    </lineage>
</organism>
<keyword evidence="5" id="KW-1185">Reference proteome</keyword>
<dbReference type="PANTHER" id="PTHR36511:SF3">
    <property type="entry name" value="ANTITOXIN HIGA-2"/>
    <property type="match status" value="1"/>
</dbReference>
<reference evidence="4 5" key="1">
    <citation type="submission" date="2017-04" db="EMBL/GenBank/DDBJ databases">
        <authorList>
            <person name="Afonso C.L."/>
            <person name="Miller P.J."/>
            <person name="Scott M.A."/>
            <person name="Spackman E."/>
            <person name="Goraichik I."/>
            <person name="Dimitrov K.M."/>
            <person name="Suarez D.L."/>
            <person name="Swayne D.E."/>
        </authorList>
    </citation>
    <scope>NUCLEOTIDE SEQUENCE [LARGE SCALE GENOMIC DNA]</scope>
    <source>
        <strain evidence="4 5">VK13</strain>
    </source>
</reference>
<proteinExistence type="predicted"/>
<gene>
    <name evidence="4" type="ORF">SAMN06296008_1284</name>
</gene>
<keyword evidence="2" id="KW-0238">DNA-binding</keyword>
<evidence type="ECO:0000313" key="5">
    <source>
        <dbReference type="Proteomes" id="UP000192708"/>
    </source>
</evidence>
<keyword evidence="1" id="KW-0805">Transcription regulation</keyword>
<accession>A0A1W2CUI2</accession>
<evidence type="ECO:0000313" key="4">
    <source>
        <dbReference type="EMBL" id="SMC88871.1"/>
    </source>
</evidence>
<dbReference type="InterPro" id="IPR010982">
    <property type="entry name" value="Lambda_DNA-bd_dom_sf"/>
</dbReference>
<dbReference type="Proteomes" id="UP000192708">
    <property type="component" value="Unassembled WGS sequence"/>
</dbReference>
<name>A0A1W2CUI2_9BURK</name>
<evidence type="ECO:0000256" key="2">
    <source>
        <dbReference type="ARBA" id="ARBA00023125"/>
    </source>
</evidence>
<evidence type="ECO:0000256" key="1">
    <source>
        <dbReference type="ARBA" id="ARBA00023015"/>
    </source>
</evidence>
<dbReference type="AlphaFoldDB" id="A0A1W2CUI2"/>
<sequence>MTKRNLFNEINEGFEHLQKARSGKETLLTVERDFKPAAIINADEVVAIRERLNLSRAVFANYLRTNLRTLENWEQGRAKPNAQAALLIHLVDRYPDTVEKIASV</sequence>